<feature type="compositionally biased region" description="Basic and acidic residues" evidence="1">
    <location>
        <begin position="1"/>
        <end position="11"/>
    </location>
</feature>
<sequence>KSGNLLKRENGPGKSGDLLKRVNGKGSGCGGGDCCDCDVSETS</sequence>
<proteinExistence type="predicted"/>
<gene>
    <name evidence="2" type="ORF">CPELLU_LOCUS9391</name>
</gene>
<organism evidence="2 3">
    <name type="scientific">Cetraspora pellucida</name>
    <dbReference type="NCBI Taxonomy" id="1433469"/>
    <lineage>
        <taxon>Eukaryota</taxon>
        <taxon>Fungi</taxon>
        <taxon>Fungi incertae sedis</taxon>
        <taxon>Mucoromycota</taxon>
        <taxon>Glomeromycotina</taxon>
        <taxon>Glomeromycetes</taxon>
        <taxon>Diversisporales</taxon>
        <taxon>Gigasporaceae</taxon>
        <taxon>Cetraspora</taxon>
    </lineage>
</organism>
<dbReference type="Proteomes" id="UP000789759">
    <property type="component" value="Unassembled WGS sequence"/>
</dbReference>
<accession>A0A9N9DXY7</accession>
<reference evidence="2" key="1">
    <citation type="submission" date="2021-06" db="EMBL/GenBank/DDBJ databases">
        <authorList>
            <person name="Kallberg Y."/>
            <person name="Tangrot J."/>
            <person name="Rosling A."/>
        </authorList>
    </citation>
    <scope>NUCLEOTIDE SEQUENCE</scope>
    <source>
        <strain evidence="2">FL966</strain>
    </source>
</reference>
<evidence type="ECO:0000313" key="2">
    <source>
        <dbReference type="EMBL" id="CAG8652184.1"/>
    </source>
</evidence>
<protein>
    <submittedName>
        <fullName evidence="2">21363_t:CDS:1</fullName>
    </submittedName>
</protein>
<evidence type="ECO:0000313" key="3">
    <source>
        <dbReference type="Proteomes" id="UP000789759"/>
    </source>
</evidence>
<dbReference type="AlphaFoldDB" id="A0A9N9DXY7"/>
<evidence type="ECO:0000256" key="1">
    <source>
        <dbReference type="SAM" id="MobiDB-lite"/>
    </source>
</evidence>
<comment type="caution">
    <text evidence="2">The sequence shown here is derived from an EMBL/GenBank/DDBJ whole genome shotgun (WGS) entry which is preliminary data.</text>
</comment>
<keyword evidence="3" id="KW-1185">Reference proteome</keyword>
<dbReference type="EMBL" id="CAJVQA010007134">
    <property type="protein sequence ID" value="CAG8652184.1"/>
    <property type="molecule type" value="Genomic_DNA"/>
</dbReference>
<feature type="non-terminal residue" evidence="2">
    <location>
        <position position="1"/>
    </location>
</feature>
<name>A0A9N9DXY7_9GLOM</name>
<feature type="region of interest" description="Disordered" evidence="1">
    <location>
        <begin position="1"/>
        <end position="31"/>
    </location>
</feature>